<evidence type="ECO:0000313" key="2">
    <source>
        <dbReference type="Proteomes" id="UP000214720"/>
    </source>
</evidence>
<sequence length="51" mass="5394">MFIDPERIAATAQQHCADTTVSASSCVAAAYLSRPLHISIDEYIAWVAAAG</sequence>
<proteinExistence type="predicted"/>
<evidence type="ECO:0000313" key="1">
    <source>
        <dbReference type="EMBL" id="OXC73841.1"/>
    </source>
</evidence>
<comment type="caution">
    <text evidence="1">The sequence shown here is derived from an EMBL/GenBank/DDBJ whole genome shotgun (WGS) entry which is preliminary data.</text>
</comment>
<organism evidence="1 2">
    <name type="scientific">Caballeronia sordidicola</name>
    <name type="common">Burkholderia sordidicola</name>
    <dbReference type="NCBI Taxonomy" id="196367"/>
    <lineage>
        <taxon>Bacteria</taxon>
        <taxon>Pseudomonadati</taxon>
        <taxon>Pseudomonadota</taxon>
        <taxon>Betaproteobacteria</taxon>
        <taxon>Burkholderiales</taxon>
        <taxon>Burkholderiaceae</taxon>
        <taxon>Caballeronia</taxon>
    </lineage>
</organism>
<dbReference type="AlphaFoldDB" id="A0A226WRN1"/>
<name>A0A226WRN1_CABSO</name>
<reference evidence="2" key="1">
    <citation type="submission" date="2017-01" db="EMBL/GenBank/DDBJ databases">
        <title>Genome Analysis of Deinococcus marmoris KOPRI26562.</title>
        <authorList>
            <person name="Kim J.H."/>
            <person name="Oh H.-M."/>
        </authorList>
    </citation>
    <scope>NUCLEOTIDE SEQUENCE [LARGE SCALE GENOMIC DNA]</scope>
    <source>
        <strain evidence="2">PAMC 26633</strain>
    </source>
</reference>
<accession>A0A226WRN1</accession>
<dbReference type="Proteomes" id="UP000214720">
    <property type="component" value="Unassembled WGS sequence"/>
</dbReference>
<protein>
    <submittedName>
        <fullName evidence="1">Uncharacterized protein</fullName>
    </submittedName>
</protein>
<gene>
    <name evidence="1" type="ORF">BSU04_34780</name>
</gene>
<dbReference type="EMBL" id="MTHB01000235">
    <property type="protein sequence ID" value="OXC73841.1"/>
    <property type="molecule type" value="Genomic_DNA"/>
</dbReference>